<keyword evidence="4" id="KW-0804">Transcription</keyword>
<dbReference type="SUPFAM" id="SSF53850">
    <property type="entry name" value="Periplasmic binding protein-like II"/>
    <property type="match status" value="1"/>
</dbReference>
<dbReference type="InterPro" id="IPR036390">
    <property type="entry name" value="WH_DNA-bd_sf"/>
</dbReference>
<protein>
    <submittedName>
        <fullName evidence="6">DNA-binding transcriptional regulator, LysR family</fullName>
    </submittedName>
</protein>
<evidence type="ECO:0000313" key="7">
    <source>
        <dbReference type="Proteomes" id="UP000198916"/>
    </source>
</evidence>
<dbReference type="EMBL" id="FNZR01000006">
    <property type="protein sequence ID" value="SEL54442.1"/>
    <property type="molecule type" value="Genomic_DNA"/>
</dbReference>
<proteinExistence type="inferred from homology"/>
<evidence type="ECO:0000259" key="5">
    <source>
        <dbReference type="PROSITE" id="PS50931"/>
    </source>
</evidence>
<dbReference type="InterPro" id="IPR036388">
    <property type="entry name" value="WH-like_DNA-bd_sf"/>
</dbReference>
<name>A0A1H7R2P4_9SPHI</name>
<evidence type="ECO:0000256" key="4">
    <source>
        <dbReference type="ARBA" id="ARBA00023163"/>
    </source>
</evidence>
<gene>
    <name evidence="6" type="ORF">SAMN05421740_106238</name>
</gene>
<evidence type="ECO:0000256" key="2">
    <source>
        <dbReference type="ARBA" id="ARBA00023015"/>
    </source>
</evidence>
<dbReference type="OrthoDB" id="9785745at2"/>
<dbReference type="RefSeq" id="WP_090606841.1">
    <property type="nucleotide sequence ID" value="NZ_FNZR01000006.1"/>
</dbReference>
<keyword evidence="2" id="KW-0805">Transcription regulation</keyword>
<dbReference type="GO" id="GO:0003700">
    <property type="term" value="F:DNA-binding transcription factor activity"/>
    <property type="evidence" value="ECO:0007669"/>
    <property type="project" value="InterPro"/>
</dbReference>
<dbReference type="InterPro" id="IPR005119">
    <property type="entry name" value="LysR_subst-bd"/>
</dbReference>
<keyword evidence="7" id="KW-1185">Reference proteome</keyword>
<dbReference type="PRINTS" id="PR00039">
    <property type="entry name" value="HTHLYSR"/>
</dbReference>
<dbReference type="PANTHER" id="PTHR30126">
    <property type="entry name" value="HTH-TYPE TRANSCRIPTIONAL REGULATOR"/>
    <property type="match status" value="1"/>
</dbReference>
<evidence type="ECO:0000313" key="6">
    <source>
        <dbReference type="EMBL" id="SEL54442.1"/>
    </source>
</evidence>
<feature type="domain" description="HTH lysR-type" evidence="5">
    <location>
        <begin position="1"/>
        <end position="58"/>
    </location>
</feature>
<dbReference type="SUPFAM" id="SSF46785">
    <property type="entry name" value="Winged helix' DNA-binding domain"/>
    <property type="match status" value="1"/>
</dbReference>
<keyword evidence="3 6" id="KW-0238">DNA-binding</keyword>
<dbReference type="GO" id="GO:0000976">
    <property type="term" value="F:transcription cis-regulatory region binding"/>
    <property type="evidence" value="ECO:0007669"/>
    <property type="project" value="TreeGrafter"/>
</dbReference>
<dbReference type="STRING" id="332977.SAMN05421740_106238"/>
<dbReference type="Gene3D" id="1.10.10.10">
    <property type="entry name" value="Winged helix-like DNA-binding domain superfamily/Winged helix DNA-binding domain"/>
    <property type="match status" value="1"/>
</dbReference>
<evidence type="ECO:0000256" key="3">
    <source>
        <dbReference type="ARBA" id="ARBA00023125"/>
    </source>
</evidence>
<dbReference type="InterPro" id="IPR000847">
    <property type="entry name" value="LysR_HTH_N"/>
</dbReference>
<evidence type="ECO:0000256" key="1">
    <source>
        <dbReference type="ARBA" id="ARBA00009437"/>
    </source>
</evidence>
<accession>A0A1H7R2P4</accession>
<dbReference type="Gene3D" id="3.40.190.10">
    <property type="entry name" value="Periplasmic binding protein-like II"/>
    <property type="match status" value="2"/>
</dbReference>
<sequence length="315" mass="35232">MLSTSHRVFLEVATHLSFSKAAKSLFMSQPAVSRHIKLLEEQYKFALFARSSTGIQLTSVGERVYHYLAEAQELQRKIDYEISALQSEQAAKGNLLIGASTTVSLYIIPSLVSGFLQEFKKVFIRVVNRNMEHVIHALMNKEIDLGIVEVDNKLGAFSYDYFTSDRIIVVCSPLNPITRKDAFSLDDLVKAPVALRENGSGTLAVVQRELSKVGISISDLNTQVRLGGTEALKNYLLADRCIGFIPQKAVMRELASGELVELPVPGLTFERDFFFVRRKGDDFELTKRFIRFCKQHTSIDALPVKTDLNAIPEVG</sequence>
<organism evidence="6 7">
    <name type="scientific">Parapedobacter koreensis</name>
    <dbReference type="NCBI Taxonomy" id="332977"/>
    <lineage>
        <taxon>Bacteria</taxon>
        <taxon>Pseudomonadati</taxon>
        <taxon>Bacteroidota</taxon>
        <taxon>Sphingobacteriia</taxon>
        <taxon>Sphingobacteriales</taxon>
        <taxon>Sphingobacteriaceae</taxon>
        <taxon>Parapedobacter</taxon>
    </lineage>
</organism>
<dbReference type="PROSITE" id="PS50931">
    <property type="entry name" value="HTH_LYSR"/>
    <property type="match status" value="1"/>
</dbReference>
<dbReference type="PANTHER" id="PTHR30126:SF39">
    <property type="entry name" value="HTH-TYPE TRANSCRIPTIONAL REGULATOR CYSL"/>
    <property type="match status" value="1"/>
</dbReference>
<dbReference type="AlphaFoldDB" id="A0A1H7R2P4"/>
<dbReference type="Pfam" id="PF03466">
    <property type="entry name" value="LysR_substrate"/>
    <property type="match status" value="1"/>
</dbReference>
<reference evidence="7" key="1">
    <citation type="submission" date="2016-10" db="EMBL/GenBank/DDBJ databases">
        <authorList>
            <person name="Varghese N."/>
            <person name="Submissions S."/>
        </authorList>
    </citation>
    <scope>NUCLEOTIDE SEQUENCE [LARGE SCALE GENOMIC DNA]</scope>
    <source>
        <strain evidence="7">Jip14</strain>
    </source>
</reference>
<comment type="similarity">
    <text evidence="1">Belongs to the LysR transcriptional regulatory family.</text>
</comment>
<dbReference type="Pfam" id="PF00126">
    <property type="entry name" value="HTH_1"/>
    <property type="match status" value="1"/>
</dbReference>
<dbReference type="Proteomes" id="UP000198916">
    <property type="component" value="Unassembled WGS sequence"/>
</dbReference>